<dbReference type="SUPFAM" id="SSF46626">
    <property type="entry name" value="Cytochrome c"/>
    <property type="match status" value="1"/>
</dbReference>
<evidence type="ECO:0000259" key="6">
    <source>
        <dbReference type="PROSITE" id="PS51007"/>
    </source>
</evidence>
<evidence type="ECO:0000313" key="8">
    <source>
        <dbReference type="Proteomes" id="UP001357452"/>
    </source>
</evidence>
<dbReference type="PROSITE" id="PS51007">
    <property type="entry name" value="CYTC"/>
    <property type="match status" value="1"/>
</dbReference>
<dbReference type="Gene3D" id="1.10.760.10">
    <property type="entry name" value="Cytochrome c-like domain"/>
    <property type="match status" value="1"/>
</dbReference>
<feature type="domain" description="Cytochrome c" evidence="6">
    <location>
        <begin position="9"/>
        <end position="103"/>
    </location>
</feature>
<evidence type="ECO:0000313" key="7">
    <source>
        <dbReference type="EMBL" id="MEE6187470.1"/>
    </source>
</evidence>
<evidence type="ECO:0000256" key="4">
    <source>
        <dbReference type="PROSITE-ProRule" id="PRU00433"/>
    </source>
</evidence>
<keyword evidence="5" id="KW-0812">Transmembrane</keyword>
<keyword evidence="2 4" id="KW-0479">Metal-binding</keyword>
<evidence type="ECO:0000256" key="3">
    <source>
        <dbReference type="ARBA" id="ARBA00023004"/>
    </source>
</evidence>
<dbReference type="PANTHER" id="PTHR39425:SF1">
    <property type="entry name" value="CYTOCHROME C7-LIKE DOMAIN-CONTAINING PROTEIN"/>
    <property type="match status" value="1"/>
</dbReference>
<dbReference type="InterPro" id="IPR036280">
    <property type="entry name" value="Multihaem_cyt_sf"/>
</dbReference>
<organism evidence="7 8">
    <name type="scientific">Niabella digestorum</name>
    <dbReference type="NCBI Taxonomy" id="3117701"/>
    <lineage>
        <taxon>Bacteria</taxon>
        <taxon>Pseudomonadati</taxon>
        <taxon>Bacteroidota</taxon>
        <taxon>Chitinophagia</taxon>
        <taxon>Chitinophagales</taxon>
        <taxon>Chitinophagaceae</taxon>
        <taxon>Niabella</taxon>
    </lineage>
</organism>
<dbReference type="SUPFAM" id="SSF48695">
    <property type="entry name" value="Multiheme cytochromes"/>
    <property type="match status" value="1"/>
</dbReference>
<proteinExistence type="predicted"/>
<feature type="transmembrane region" description="Helical" evidence="5">
    <location>
        <begin position="129"/>
        <end position="152"/>
    </location>
</feature>
<dbReference type="EMBL" id="JAZGLY010000004">
    <property type="protein sequence ID" value="MEE6187470.1"/>
    <property type="molecule type" value="Genomic_DNA"/>
</dbReference>
<evidence type="ECO:0000256" key="5">
    <source>
        <dbReference type="SAM" id="Phobius"/>
    </source>
</evidence>
<gene>
    <name evidence="7" type="ORF">V2H41_09305</name>
</gene>
<evidence type="ECO:0000256" key="1">
    <source>
        <dbReference type="ARBA" id="ARBA00022617"/>
    </source>
</evidence>
<keyword evidence="3 4" id="KW-0408">Iron</keyword>
<protein>
    <submittedName>
        <fullName evidence="7">C-type cytochrome</fullName>
    </submittedName>
</protein>
<keyword evidence="5" id="KW-1133">Transmembrane helix</keyword>
<dbReference type="InterPro" id="IPR009056">
    <property type="entry name" value="Cyt_c-like_dom"/>
</dbReference>
<dbReference type="Proteomes" id="UP001357452">
    <property type="component" value="Unassembled WGS sequence"/>
</dbReference>
<dbReference type="PANTHER" id="PTHR39425">
    <property type="entry name" value="LIPOPROTEIN CYTOCHROME C"/>
    <property type="match status" value="1"/>
</dbReference>
<sequence>MAPVFGQGGDIQEGKTLYISKCQSCHSGDMKSNSTGPALAGVQDRWEDRGKLFEWIRNNQKLIASGYPKAVEASKFSPTVMTTFPDLTDDQIESILAYVDAKASGKLDTPKDGGAGAAAGSGVSTQNDLMYGVVSLILALVALVLIYVNYNLQKAAREAEGVKSAPSLPIYRNKTYIAIVAIVLFIIGGYYITKAMINVNRQIDYQPKQPIFYSHKVHAGINQINCLYCHGNAWESKTAAIPSVNVCMNCHKTIQKYTGPELKDRHGNVVDGTREIQKLYEYAGFDPNNPNDWDPSKAKPIPWVKIHNLPDHVYFNHSQHVRVGNVQCQTCHGEITAMDEVAQFSELSMGWCVNCHRETKVNFNVDSATGNQFYSIYERFHNDIKAGKMDSVTVKDIGGLECQKCHY</sequence>
<dbReference type="CDD" id="cd08168">
    <property type="entry name" value="Cytochrom_C3"/>
    <property type="match status" value="2"/>
</dbReference>
<keyword evidence="1 4" id="KW-0349">Heme</keyword>
<reference evidence="7 8" key="1">
    <citation type="submission" date="2024-01" db="EMBL/GenBank/DDBJ databases">
        <title>Niabella digestum sp. nov., isolated from waste digestion system.</title>
        <authorList>
            <person name="Zhang L."/>
        </authorList>
    </citation>
    <scope>NUCLEOTIDE SEQUENCE [LARGE SCALE GENOMIC DNA]</scope>
    <source>
        <strain evidence="7 8">A18</strain>
    </source>
</reference>
<accession>A0ABU7RHJ8</accession>
<dbReference type="Gene3D" id="3.90.10.10">
    <property type="entry name" value="Cytochrome C3"/>
    <property type="match status" value="2"/>
</dbReference>
<keyword evidence="8" id="KW-1185">Reference proteome</keyword>
<dbReference type="InterPro" id="IPR036909">
    <property type="entry name" value="Cyt_c-like_dom_sf"/>
</dbReference>
<evidence type="ECO:0000256" key="2">
    <source>
        <dbReference type="ARBA" id="ARBA00022723"/>
    </source>
</evidence>
<comment type="caution">
    <text evidence="7">The sequence shown here is derived from an EMBL/GenBank/DDBJ whole genome shotgun (WGS) entry which is preliminary data.</text>
</comment>
<name>A0ABU7RHJ8_9BACT</name>
<dbReference type="Pfam" id="PF00034">
    <property type="entry name" value="Cytochrom_C"/>
    <property type="match status" value="1"/>
</dbReference>
<feature type="transmembrane region" description="Helical" evidence="5">
    <location>
        <begin position="173"/>
        <end position="192"/>
    </location>
</feature>
<keyword evidence="5" id="KW-0472">Membrane</keyword>